<dbReference type="STRING" id="4829.A0A168L0U3"/>
<feature type="region of interest" description="Disordered" evidence="1">
    <location>
        <begin position="266"/>
        <end position="286"/>
    </location>
</feature>
<dbReference type="InParanoid" id="A0A168L0U3"/>
<feature type="region of interest" description="Disordered" evidence="1">
    <location>
        <begin position="309"/>
        <end position="336"/>
    </location>
</feature>
<keyword evidence="2" id="KW-0812">Transmembrane</keyword>
<reference evidence="3" key="1">
    <citation type="submission" date="2016-04" db="EMBL/GenBank/DDBJ databases">
        <authorList>
            <person name="Evans L.H."/>
            <person name="Alamgir A."/>
            <person name="Owens N."/>
            <person name="Weber N.D."/>
            <person name="Virtaneva K."/>
            <person name="Barbian K."/>
            <person name="Babar A."/>
            <person name="Rosenke K."/>
        </authorList>
    </citation>
    <scope>NUCLEOTIDE SEQUENCE [LARGE SCALE GENOMIC DNA]</scope>
    <source>
        <strain evidence="3">CBS 101.48</strain>
    </source>
</reference>
<feature type="compositionally biased region" description="Low complexity" evidence="1">
    <location>
        <begin position="266"/>
        <end position="277"/>
    </location>
</feature>
<evidence type="ECO:0000313" key="3">
    <source>
        <dbReference type="EMBL" id="SAL95826.1"/>
    </source>
</evidence>
<protein>
    <submittedName>
        <fullName evidence="3">Uncharacterized protein</fullName>
    </submittedName>
</protein>
<name>A0A168L0U3_ABSGL</name>
<feature type="transmembrane region" description="Helical" evidence="2">
    <location>
        <begin position="122"/>
        <end position="142"/>
    </location>
</feature>
<feature type="transmembrane region" description="Helical" evidence="2">
    <location>
        <begin position="238"/>
        <end position="258"/>
    </location>
</feature>
<keyword evidence="2" id="KW-1133">Transmembrane helix</keyword>
<dbReference type="EMBL" id="LT550481">
    <property type="protein sequence ID" value="SAL95826.1"/>
    <property type="molecule type" value="Genomic_DNA"/>
</dbReference>
<evidence type="ECO:0000256" key="2">
    <source>
        <dbReference type="SAM" id="Phobius"/>
    </source>
</evidence>
<feature type="compositionally biased region" description="Low complexity" evidence="1">
    <location>
        <begin position="386"/>
        <end position="397"/>
    </location>
</feature>
<feature type="region of interest" description="Disordered" evidence="1">
    <location>
        <begin position="365"/>
        <end position="397"/>
    </location>
</feature>
<dbReference type="OrthoDB" id="2384193at2759"/>
<feature type="compositionally biased region" description="Low complexity" evidence="1">
    <location>
        <begin position="316"/>
        <end position="329"/>
    </location>
</feature>
<gene>
    <name evidence="3" type="primary">ABSGL_01167.1 scaffold 1223</name>
</gene>
<organism evidence="3">
    <name type="scientific">Absidia glauca</name>
    <name type="common">Pin mould</name>
    <dbReference type="NCBI Taxonomy" id="4829"/>
    <lineage>
        <taxon>Eukaryota</taxon>
        <taxon>Fungi</taxon>
        <taxon>Fungi incertae sedis</taxon>
        <taxon>Mucoromycota</taxon>
        <taxon>Mucoromycotina</taxon>
        <taxon>Mucoromycetes</taxon>
        <taxon>Mucorales</taxon>
        <taxon>Cunninghamellaceae</taxon>
        <taxon>Absidia</taxon>
    </lineage>
</organism>
<evidence type="ECO:0000256" key="1">
    <source>
        <dbReference type="SAM" id="MobiDB-lite"/>
    </source>
</evidence>
<keyword evidence="4" id="KW-1185">Reference proteome</keyword>
<feature type="compositionally biased region" description="Polar residues" evidence="1">
    <location>
        <begin position="375"/>
        <end position="385"/>
    </location>
</feature>
<keyword evidence="2" id="KW-0472">Membrane</keyword>
<sequence length="463" mass="52957">MTHLRTVDYVRVLGCIPLLFVMEKRSIRFLTTIKNPIWGTQKCVDHTIDVNDMCTDDSRCNGVVYQVHRRIHRHTGRCHRWEAIPLLDINSSRTQHGKKDSVIAEETDLTGYSSTFGYTGYYSAWIMAISSMALFPVLQWYYRDNALYREIVPQLAYSSETLITAFLGIRNNIRFNRLIRTVRKNNVSSGIVNKLNYFRECNNLICVVLFFYGGSFFILCVDGLTSQTIAKSKLASDIVISNANVCVAFYYLLFISTFHPRRQFNTNNQTSTKQTSNEAYKSQGQDVEMEQSRFSQRVTHFVDMHHQQRQASIDHQFQQQQQQLQQQQQIGSTTSQSKLFIRPMSPVSVDRQHDSYRQGSPIGIGSAFGGGADSYASSPPLSHQQTSYHTPSSPTTTYSTREIAIRDPYSSQPVTFSVIDPQIPPNTSDIPLRGQQYGGDAHSDYSMNFDRHYVDDTRNHHLN</sequence>
<dbReference type="AlphaFoldDB" id="A0A168L0U3"/>
<feature type="transmembrane region" description="Helical" evidence="2">
    <location>
        <begin position="204"/>
        <end position="226"/>
    </location>
</feature>
<proteinExistence type="predicted"/>
<evidence type="ECO:0000313" key="4">
    <source>
        <dbReference type="Proteomes" id="UP000078561"/>
    </source>
</evidence>
<accession>A0A168L0U3</accession>
<dbReference type="Proteomes" id="UP000078561">
    <property type="component" value="Unassembled WGS sequence"/>
</dbReference>
<feature type="transmembrane region" description="Helical" evidence="2">
    <location>
        <begin position="154"/>
        <end position="173"/>
    </location>
</feature>